<protein>
    <submittedName>
        <fullName evidence="6">DNA-binding transcriptional LysR family regulator</fullName>
    </submittedName>
</protein>
<evidence type="ECO:0000256" key="3">
    <source>
        <dbReference type="ARBA" id="ARBA00023125"/>
    </source>
</evidence>
<evidence type="ECO:0000259" key="5">
    <source>
        <dbReference type="PROSITE" id="PS50931"/>
    </source>
</evidence>
<accession>A0A7W9TR53</accession>
<evidence type="ECO:0000313" key="6">
    <source>
        <dbReference type="EMBL" id="MBB6085358.1"/>
    </source>
</evidence>
<keyword evidence="2" id="KW-0805">Transcription regulation</keyword>
<evidence type="ECO:0000256" key="4">
    <source>
        <dbReference type="ARBA" id="ARBA00023163"/>
    </source>
</evidence>
<dbReference type="Pfam" id="PF03466">
    <property type="entry name" value="LysR_substrate"/>
    <property type="match status" value="1"/>
</dbReference>
<sequence>MADPLLDALPETKLLRLFDVLYTEGSVTGAARTLGLSQPTVSIWLARLREQLGDPLFVRTSEGMSPTPRARDLIDTVRATLEALRAIGGAAPAFDPMRSERRFCIAMTDASHVNLLPRLLGHLRQAASACSLRAAPIDDSLVERLQSGTADLALGLIPELGAGVYQQTLFTQDWVCLARADHPRIGGTLDLPAYRREGHIEIAAGTGHHLLEHALRRAGIERRVVLELPGFLGLSAVLEAGDLLVTVPRQTGETLAGRGTLRLHACPFPIAPFSVKQHWHARFHHDPGNRWLRQACMALFGPDRSSPRPSTPLHARLKP</sequence>
<dbReference type="CDD" id="cd08459">
    <property type="entry name" value="PBP2_DntR_NahR_LinR_like"/>
    <property type="match status" value="1"/>
</dbReference>
<dbReference type="RefSeq" id="WP_151023859.1">
    <property type="nucleotide sequence ID" value="NZ_JACHIB010000024.1"/>
</dbReference>
<dbReference type="PRINTS" id="PR00039">
    <property type="entry name" value="HTHLYSR"/>
</dbReference>
<dbReference type="Pfam" id="PF00126">
    <property type="entry name" value="HTH_1"/>
    <property type="match status" value="1"/>
</dbReference>
<name>A0A7W9TR53_CASDE</name>
<dbReference type="SUPFAM" id="SSF46785">
    <property type="entry name" value="Winged helix' DNA-binding domain"/>
    <property type="match status" value="1"/>
</dbReference>
<gene>
    <name evidence="6" type="ORF">HNR28_003415</name>
</gene>
<dbReference type="PANTHER" id="PTHR30118:SF15">
    <property type="entry name" value="TRANSCRIPTIONAL REGULATORY PROTEIN"/>
    <property type="match status" value="1"/>
</dbReference>
<dbReference type="InterPro" id="IPR005119">
    <property type="entry name" value="LysR_subst-bd"/>
</dbReference>
<evidence type="ECO:0000313" key="7">
    <source>
        <dbReference type="Proteomes" id="UP000541136"/>
    </source>
</evidence>
<evidence type="ECO:0000256" key="1">
    <source>
        <dbReference type="ARBA" id="ARBA00009437"/>
    </source>
</evidence>
<dbReference type="InterPro" id="IPR000847">
    <property type="entry name" value="LysR_HTH_N"/>
</dbReference>
<dbReference type="InterPro" id="IPR036390">
    <property type="entry name" value="WH_DNA-bd_sf"/>
</dbReference>
<dbReference type="InterPro" id="IPR050389">
    <property type="entry name" value="LysR-type_TF"/>
</dbReference>
<dbReference type="Gene3D" id="3.40.190.10">
    <property type="entry name" value="Periplasmic binding protein-like II"/>
    <property type="match status" value="2"/>
</dbReference>
<dbReference type="Gene3D" id="1.10.10.10">
    <property type="entry name" value="Winged helix-like DNA-binding domain superfamily/Winged helix DNA-binding domain"/>
    <property type="match status" value="1"/>
</dbReference>
<dbReference type="Proteomes" id="UP000541136">
    <property type="component" value="Unassembled WGS sequence"/>
</dbReference>
<dbReference type="InterPro" id="IPR036388">
    <property type="entry name" value="WH-like_DNA-bd_sf"/>
</dbReference>
<comment type="caution">
    <text evidence="6">The sequence shown here is derived from an EMBL/GenBank/DDBJ whole genome shotgun (WGS) entry which is preliminary data.</text>
</comment>
<dbReference type="PANTHER" id="PTHR30118">
    <property type="entry name" value="HTH-TYPE TRANSCRIPTIONAL REGULATOR LEUO-RELATED"/>
    <property type="match status" value="1"/>
</dbReference>
<evidence type="ECO:0000256" key="2">
    <source>
        <dbReference type="ARBA" id="ARBA00023015"/>
    </source>
</evidence>
<feature type="domain" description="HTH lysR-type" evidence="5">
    <location>
        <begin position="10"/>
        <end position="67"/>
    </location>
</feature>
<keyword evidence="3 6" id="KW-0238">DNA-binding</keyword>
<proteinExistence type="inferred from homology"/>
<dbReference type="GO" id="GO:0003700">
    <property type="term" value="F:DNA-binding transcription factor activity"/>
    <property type="evidence" value="ECO:0007669"/>
    <property type="project" value="InterPro"/>
</dbReference>
<dbReference type="EMBL" id="JACHIB010000024">
    <property type="protein sequence ID" value="MBB6085358.1"/>
    <property type="molecule type" value="Genomic_DNA"/>
</dbReference>
<reference evidence="6 7" key="1">
    <citation type="submission" date="2020-08" db="EMBL/GenBank/DDBJ databases">
        <title>Genomic Encyclopedia of Type Strains, Phase IV (KMG-IV): sequencing the most valuable type-strain genomes for metagenomic binning, comparative biology and taxonomic classification.</title>
        <authorList>
            <person name="Goeker M."/>
        </authorList>
    </citation>
    <scope>NUCLEOTIDE SEQUENCE [LARGE SCALE GENOMIC DNA]</scope>
    <source>
        <strain evidence="6 7">DSM 12141</strain>
    </source>
</reference>
<comment type="similarity">
    <text evidence="1">Belongs to the LysR transcriptional regulatory family.</text>
</comment>
<dbReference type="SUPFAM" id="SSF53850">
    <property type="entry name" value="Periplasmic binding protein-like II"/>
    <property type="match status" value="1"/>
</dbReference>
<dbReference type="AlphaFoldDB" id="A0A7W9TR53"/>
<dbReference type="PROSITE" id="PS50931">
    <property type="entry name" value="HTH_LYSR"/>
    <property type="match status" value="1"/>
</dbReference>
<organism evidence="6 7">
    <name type="scientific">Castellaniella defragrans</name>
    <name type="common">Alcaligenes defragrans</name>
    <dbReference type="NCBI Taxonomy" id="75697"/>
    <lineage>
        <taxon>Bacteria</taxon>
        <taxon>Pseudomonadati</taxon>
        <taxon>Pseudomonadota</taxon>
        <taxon>Betaproteobacteria</taxon>
        <taxon>Burkholderiales</taxon>
        <taxon>Alcaligenaceae</taxon>
        <taxon>Castellaniella</taxon>
    </lineage>
</organism>
<keyword evidence="4" id="KW-0804">Transcription</keyword>
<dbReference type="GO" id="GO:0003677">
    <property type="term" value="F:DNA binding"/>
    <property type="evidence" value="ECO:0007669"/>
    <property type="project" value="UniProtKB-KW"/>
</dbReference>